<evidence type="ECO:0000256" key="15">
    <source>
        <dbReference type="ARBA" id="ARBA00081350"/>
    </source>
</evidence>
<dbReference type="InterPro" id="IPR000014">
    <property type="entry name" value="PAS"/>
</dbReference>
<evidence type="ECO:0000259" key="17">
    <source>
        <dbReference type="SMART" id="SM00331"/>
    </source>
</evidence>
<dbReference type="InterPro" id="IPR036457">
    <property type="entry name" value="PPM-type-like_dom_sf"/>
</dbReference>
<evidence type="ECO:0000256" key="8">
    <source>
        <dbReference type="ARBA" id="ARBA00022840"/>
    </source>
</evidence>
<evidence type="ECO:0000313" key="19">
    <source>
        <dbReference type="Proteomes" id="UP000236732"/>
    </source>
</evidence>
<dbReference type="InterPro" id="IPR001932">
    <property type="entry name" value="PPM-type_phosphatase-like_dom"/>
</dbReference>
<keyword evidence="19" id="KW-1185">Reference proteome</keyword>
<keyword evidence="3" id="KW-0808">Transferase</keyword>
<dbReference type="GO" id="GO:0016301">
    <property type="term" value="F:kinase activity"/>
    <property type="evidence" value="ECO:0007669"/>
    <property type="project" value="UniProtKB-KW"/>
</dbReference>
<dbReference type="SUPFAM" id="SSF55785">
    <property type="entry name" value="PYP-like sensor domain (PAS domain)"/>
    <property type="match status" value="1"/>
</dbReference>
<evidence type="ECO:0000256" key="13">
    <source>
        <dbReference type="ARBA" id="ARBA00056274"/>
    </source>
</evidence>
<dbReference type="Pfam" id="PF07228">
    <property type="entry name" value="SpoIIE"/>
    <property type="match status" value="1"/>
</dbReference>
<dbReference type="InterPro" id="IPR052016">
    <property type="entry name" value="Bact_Sigma-Reg"/>
</dbReference>
<dbReference type="EC" id="3.1.3.16" evidence="1"/>
<organism evidence="18 19">
    <name type="scientific">Nonomuraea solani</name>
    <dbReference type="NCBI Taxonomy" id="1144553"/>
    <lineage>
        <taxon>Bacteria</taxon>
        <taxon>Bacillati</taxon>
        <taxon>Actinomycetota</taxon>
        <taxon>Actinomycetes</taxon>
        <taxon>Streptosporangiales</taxon>
        <taxon>Streptosporangiaceae</taxon>
        <taxon>Nonomuraea</taxon>
    </lineage>
</organism>
<dbReference type="InterPro" id="IPR013656">
    <property type="entry name" value="PAS_4"/>
</dbReference>
<dbReference type="SMART" id="SM00331">
    <property type="entry name" value="PP2C_SIG"/>
    <property type="match status" value="1"/>
</dbReference>
<dbReference type="Gene3D" id="3.30.450.40">
    <property type="match status" value="2"/>
</dbReference>
<evidence type="ECO:0000256" key="9">
    <source>
        <dbReference type="ARBA" id="ARBA00022842"/>
    </source>
</evidence>
<evidence type="ECO:0000256" key="14">
    <source>
        <dbReference type="ARBA" id="ARBA00075117"/>
    </source>
</evidence>
<keyword evidence="10" id="KW-0904">Protein phosphatase</keyword>
<dbReference type="RefSeq" id="WP_235030396.1">
    <property type="nucleotide sequence ID" value="NZ_FNVT01000007.1"/>
</dbReference>
<keyword evidence="6" id="KW-0418">Kinase</keyword>
<dbReference type="Pfam" id="PF08448">
    <property type="entry name" value="PAS_4"/>
    <property type="match status" value="1"/>
</dbReference>
<dbReference type="SUPFAM" id="SSF55781">
    <property type="entry name" value="GAF domain-like"/>
    <property type="match status" value="2"/>
</dbReference>
<name>A0A1H6E367_9ACTN</name>
<dbReference type="GO" id="GO:0005524">
    <property type="term" value="F:ATP binding"/>
    <property type="evidence" value="ECO:0007669"/>
    <property type="project" value="UniProtKB-KW"/>
</dbReference>
<evidence type="ECO:0000256" key="6">
    <source>
        <dbReference type="ARBA" id="ARBA00022777"/>
    </source>
</evidence>
<dbReference type="FunFam" id="3.60.40.10:FF:000005">
    <property type="entry name" value="Serine/threonine protein phosphatase"/>
    <property type="match status" value="1"/>
</dbReference>
<evidence type="ECO:0000256" key="2">
    <source>
        <dbReference type="ARBA" id="ARBA00022553"/>
    </source>
</evidence>
<comment type="catalytic activity">
    <reaction evidence="12">
        <text>O-phospho-L-seryl-[protein] + H2O = L-seryl-[protein] + phosphate</text>
        <dbReference type="Rhea" id="RHEA:20629"/>
        <dbReference type="Rhea" id="RHEA-COMP:9863"/>
        <dbReference type="Rhea" id="RHEA-COMP:11604"/>
        <dbReference type="ChEBI" id="CHEBI:15377"/>
        <dbReference type="ChEBI" id="CHEBI:29999"/>
        <dbReference type="ChEBI" id="CHEBI:43474"/>
        <dbReference type="ChEBI" id="CHEBI:83421"/>
        <dbReference type="EC" id="3.1.3.16"/>
    </reaction>
</comment>
<feature type="domain" description="PPM-type phosphatase" evidence="17">
    <location>
        <begin position="488"/>
        <end position="701"/>
    </location>
</feature>
<feature type="domain" description="PAS" evidence="16">
    <location>
        <begin position="187"/>
        <end position="253"/>
    </location>
</feature>
<dbReference type="AlphaFoldDB" id="A0A1H6E367"/>
<dbReference type="EMBL" id="FNVT01000007">
    <property type="protein sequence ID" value="SEG91643.1"/>
    <property type="molecule type" value="Genomic_DNA"/>
</dbReference>
<evidence type="ECO:0000256" key="12">
    <source>
        <dbReference type="ARBA" id="ARBA00047761"/>
    </source>
</evidence>
<dbReference type="Proteomes" id="UP000236732">
    <property type="component" value="Unassembled WGS sequence"/>
</dbReference>
<gene>
    <name evidence="18" type="ORF">SAMN05444920_107319</name>
</gene>
<comment type="function">
    <text evidence="13">Primarily acts as an independent SigF regulator that is sensitive to the osmosensory signal, mediating the cross talk of PknD with the SigF regulon. Possesses both phosphatase and kinase activities. The kinase domain functions as a classic anti-sigma factor-like kinase to phosphorylate the anti-anti-sigma factor domain at the canonical regulatory site, and the phosphatase domain antagonizes this activity.</text>
</comment>
<keyword evidence="11" id="KW-0464">Manganese</keyword>
<dbReference type="Gene3D" id="3.30.450.20">
    <property type="entry name" value="PAS domain"/>
    <property type="match status" value="1"/>
</dbReference>
<sequence>MRDERTSGPGAADESQRLDDLLIEAIICAGAHIGAVYLLDEDCEVLQMTTELGLPAPIARAWSRIRTNDPVPVAVAIRERRLIWISGREHLARDFPAAALALPYHFAAALTPISTGDVIWGGFMLLWPAGHAAELTARQREVIEEACTDIAGLLERAAEAGRPIAAPSRPRVLDPCPVHKTDRRAGMVALECLNRLPEGFCSLDVEGRVTVVSAPACDLLGSCSSELLGRRPWEALPWLDDPVYEDRYRAAVVSRQVTHFQVRNPAGRNLSFWLYPGLTGITVRISPGTATRVPDIVAENERRPRLIMVHEILQLATSLARAITAQEVIDLVADHVMPVYNVQALAILTTKGDRVHVEASRGYTRAAINDFDGRPVMPPIPTSKSFDPTQPGFFADWDELRATYPGAIRSDDMCAWAFLPLVTSGRPIGTCVLAYDRPHRFSTDERASLTALAGVIAQAFERARMYDTKHQIAQFLQSSLLPRELPSIPNLEVAARYVPATPGMDIGGDFYDLIRLSDTMAAAVIGDVQGHDVTAAALMGQVRTAIHAHATAGASPGEVLAHTNRLLIELSPDRFTSCLYVSLDLQTHTACLASAGHLPPLLGLVGGPAEIIEISPGLLLGIDPDAGYPTTEINLPVGSVLTLYTDGLVEAPGLDIGDAMAALAHRFNPTAGQPLYDLASALIDPVTEARSDDIAVLLMRDGS</sequence>
<dbReference type="CDD" id="cd00130">
    <property type="entry name" value="PAS"/>
    <property type="match status" value="1"/>
</dbReference>
<dbReference type="InterPro" id="IPR003018">
    <property type="entry name" value="GAF"/>
</dbReference>
<dbReference type="GO" id="GO:0004722">
    <property type="term" value="F:protein serine/threonine phosphatase activity"/>
    <property type="evidence" value="ECO:0007669"/>
    <property type="project" value="UniProtKB-EC"/>
</dbReference>
<keyword evidence="8" id="KW-0067">ATP-binding</keyword>
<dbReference type="InterPro" id="IPR035965">
    <property type="entry name" value="PAS-like_dom_sf"/>
</dbReference>
<proteinExistence type="predicted"/>
<keyword evidence="7" id="KW-0378">Hydrolase</keyword>
<evidence type="ECO:0000259" key="16">
    <source>
        <dbReference type="SMART" id="SM00091"/>
    </source>
</evidence>
<evidence type="ECO:0000256" key="1">
    <source>
        <dbReference type="ARBA" id="ARBA00013081"/>
    </source>
</evidence>
<dbReference type="PANTHER" id="PTHR43156">
    <property type="entry name" value="STAGE II SPORULATION PROTEIN E-RELATED"/>
    <property type="match status" value="1"/>
</dbReference>
<protein>
    <recommendedName>
        <fullName evidence="1">protein-serine/threonine phosphatase</fullName>
        <ecNumber evidence="1">3.1.3.16</ecNumber>
    </recommendedName>
    <alternativeName>
        <fullName evidence="15">Protein-serine/threonine phosphatase</fullName>
    </alternativeName>
    <alternativeName>
        <fullName evidence="14">Serine/threonine-protein kinase</fullName>
    </alternativeName>
</protein>
<reference evidence="18 19" key="1">
    <citation type="submission" date="2016-10" db="EMBL/GenBank/DDBJ databases">
        <authorList>
            <person name="de Groot N.N."/>
        </authorList>
    </citation>
    <scope>NUCLEOTIDE SEQUENCE [LARGE SCALE GENOMIC DNA]</scope>
    <source>
        <strain evidence="18 19">CGMCC 4.7037</strain>
    </source>
</reference>
<evidence type="ECO:0000256" key="7">
    <source>
        <dbReference type="ARBA" id="ARBA00022801"/>
    </source>
</evidence>
<dbReference type="Gene3D" id="3.60.40.10">
    <property type="entry name" value="PPM-type phosphatase domain"/>
    <property type="match status" value="1"/>
</dbReference>
<evidence type="ECO:0000256" key="10">
    <source>
        <dbReference type="ARBA" id="ARBA00022912"/>
    </source>
</evidence>
<dbReference type="SMART" id="SM00091">
    <property type="entry name" value="PAS"/>
    <property type="match status" value="1"/>
</dbReference>
<evidence type="ECO:0000256" key="11">
    <source>
        <dbReference type="ARBA" id="ARBA00023211"/>
    </source>
</evidence>
<dbReference type="PANTHER" id="PTHR43156:SF2">
    <property type="entry name" value="STAGE II SPORULATION PROTEIN E"/>
    <property type="match status" value="1"/>
</dbReference>
<evidence type="ECO:0000256" key="5">
    <source>
        <dbReference type="ARBA" id="ARBA00022741"/>
    </source>
</evidence>
<keyword evidence="9" id="KW-0460">Magnesium</keyword>
<keyword evidence="5" id="KW-0547">Nucleotide-binding</keyword>
<dbReference type="GO" id="GO:0046872">
    <property type="term" value="F:metal ion binding"/>
    <property type="evidence" value="ECO:0007669"/>
    <property type="project" value="UniProtKB-KW"/>
</dbReference>
<keyword evidence="4" id="KW-0479">Metal-binding</keyword>
<evidence type="ECO:0000313" key="18">
    <source>
        <dbReference type="EMBL" id="SEG91643.1"/>
    </source>
</evidence>
<evidence type="ECO:0000256" key="4">
    <source>
        <dbReference type="ARBA" id="ARBA00022723"/>
    </source>
</evidence>
<accession>A0A1H6E367</accession>
<dbReference type="InterPro" id="IPR029016">
    <property type="entry name" value="GAF-like_dom_sf"/>
</dbReference>
<evidence type="ECO:0000256" key="3">
    <source>
        <dbReference type="ARBA" id="ARBA00022679"/>
    </source>
</evidence>
<keyword evidence="2" id="KW-0597">Phosphoprotein</keyword>
<dbReference type="Pfam" id="PF13185">
    <property type="entry name" value="GAF_2"/>
    <property type="match status" value="1"/>
</dbReference>